<evidence type="ECO:0000313" key="8">
    <source>
        <dbReference type="Proteomes" id="UP000292702"/>
    </source>
</evidence>
<evidence type="ECO:0000256" key="3">
    <source>
        <dbReference type="ARBA" id="ARBA00022777"/>
    </source>
</evidence>
<dbReference type="Pfam" id="PF07714">
    <property type="entry name" value="PK_Tyr_Ser-Thr"/>
    <property type="match status" value="1"/>
</dbReference>
<dbReference type="Gene3D" id="1.10.510.10">
    <property type="entry name" value="Transferase(Phosphotransferase) domain 1"/>
    <property type="match status" value="1"/>
</dbReference>
<sequence length="441" mass="48926">MSQPFRSKVTSSLKELTRSKHHDPPELLLPSPYMDPPHAQILDDEMRKSLHARIKDMIKDSDILGLLRLSLEDARVALEITLELLREPGSLDRSKLLETAVLLIQLRVIIPNSLILEVAPDKLKHFQTCECKVASEGPGVLAAISEEQWGEGTVAMKRFCAVNYDGLPTINPDMLGVRATITSLEGVVDEPFNETHNGRLPGFEPGRTNRALPPCIFLEWVERDVLKYLKDLSVSAQEYGVRVNVLLRQIASGLQYLHSRGVTHGNIHGRNVLVDAQGNAKLTDIAFCRVYDIFDGSSERARWAAPETQTMFVTGSGRPSIRSDIYMFACTCIELYTLKWPFSEKGYPATKIGLLILKEGSRFRPSRPTLPDGTPISDDLWSLIERCWDQDPLERPTADEVLGLMAVIAPVTDGANIDKTAAVHGEVPSTRAATDEPETPA</sequence>
<dbReference type="PANTHER" id="PTHR44329:SF288">
    <property type="entry name" value="MITOGEN-ACTIVATED PROTEIN KINASE KINASE KINASE 20"/>
    <property type="match status" value="1"/>
</dbReference>
<evidence type="ECO:0000256" key="2">
    <source>
        <dbReference type="ARBA" id="ARBA00022741"/>
    </source>
</evidence>
<dbReference type="PROSITE" id="PS50011">
    <property type="entry name" value="PROTEIN_KINASE_DOM"/>
    <property type="match status" value="1"/>
</dbReference>
<dbReference type="STRING" id="92696.A0A4R0RDB4"/>
<evidence type="ECO:0000259" key="6">
    <source>
        <dbReference type="PROSITE" id="PS50011"/>
    </source>
</evidence>
<evidence type="ECO:0000256" key="1">
    <source>
        <dbReference type="ARBA" id="ARBA00022679"/>
    </source>
</evidence>
<evidence type="ECO:0000256" key="4">
    <source>
        <dbReference type="ARBA" id="ARBA00022840"/>
    </source>
</evidence>
<accession>A0A4R0RDB4</accession>
<feature type="compositionally biased region" description="Basic and acidic residues" evidence="5">
    <location>
        <begin position="15"/>
        <end position="25"/>
    </location>
</feature>
<proteinExistence type="predicted"/>
<dbReference type="InterPro" id="IPR000719">
    <property type="entry name" value="Prot_kinase_dom"/>
</dbReference>
<comment type="caution">
    <text evidence="7">The sequence shown here is derived from an EMBL/GenBank/DDBJ whole genome shotgun (WGS) entry which is preliminary data.</text>
</comment>
<gene>
    <name evidence="7" type="ORF">EIP91_003767</name>
</gene>
<dbReference type="GO" id="GO:0004674">
    <property type="term" value="F:protein serine/threonine kinase activity"/>
    <property type="evidence" value="ECO:0007669"/>
    <property type="project" value="TreeGrafter"/>
</dbReference>
<keyword evidence="2" id="KW-0547">Nucleotide-binding</keyword>
<name>A0A4R0RDB4_9APHY</name>
<evidence type="ECO:0000256" key="5">
    <source>
        <dbReference type="SAM" id="MobiDB-lite"/>
    </source>
</evidence>
<dbReference type="OrthoDB" id="4062651at2759"/>
<dbReference type="Proteomes" id="UP000292702">
    <property type="component" value="Unassembled WGS sequence"/>
</dbReference>
<feature type="domain" description="Protein kinase" evidence="6">
    <location>
        <begin position="130"/>
        <end position="408"/>
    </location>
</feature>
<feature type="compositionally biased region" description="Polar residues" evidence="5">
    <location>
        <begin position="1"/>
        <end position="14"/>
    </location>
</feature>
<dbReference type="EMBL" id="RWJN01000221">
    <property type="protein sequence ID" value="TCD64693.1"/>
    <property type="molecule type" value="Genomic_DNA"/>
</dbReference>
<keyword evidence="4" id="KW-0067">ATP-binding</keyword>
<reference evidence="7 8" key="1">
    <citation type="submission" date="2018-11" db="EMBL/GenBank/DDBJ databases">
        <title>Genome assembly of Steccherinum ochraceum LE-BIN_3174, the white-rot fungus of the Steccherinaceae family (The Residual Polyporoid clade, Polyporales, Basidiomycota).</title>
        <authorList>
            <person name="Fedorova T.V."/>
            <person name="Glazunova O.A."/>
            <person name="Landesman E.O."/>
            <person name="Moiseenko K.V."/>
            <person name="Psurtseva N.V."/>
            <person name="Savinova O.S."/>
            <person name="Shakhova N.V."/>
            <person name="Tyazhelova T.V."/>
            <person name="Vasina D.V."/>
        </authorList>
    </citation>
    <scope>NUCLEOTIDE SEQUENCE [LARGE SCALE GENOMIC DNA]</scope>
    <source>
        <strain evidence="7 8">LE-BIN_3174</strain>
    </source>
</reference>
<feature type="region of interest" description="Disordered" evidence="5">
    <location>
        <begin position="1"/>
        <end position="34"/>
    </location>
</feature>
<evidence type="ECO:0000313" key="7">
    <source>
        <dbReference type="EMBL" id="TCD64693.1"/>
    </source>
</evidence>
<protein>
    <recommendedName>
        <fullName evidence="6">Protein kinase domain-containing protein</fullName>
    </recommendedName>
</protein>
<dbReference type="PANTHER" id="PTHR44329">
    <property type="entry name" value="SERINE/THREONINE-PROTEIN KINASE TNNI3K-RELATED"/>
    <property type="match status" value="1"/>
</dbReference>
<dbReference type="InterPro" id="IPR011009">
    <property type="entry name" value="Kinase-like_dom_sf"/>
</dbReference>
<dbReference type="SUPFAM" id="SSF56112">
    <property type="entry name" value="Protein kinase-like (PK-like)"/>
    <property type="match status" value="1"/>
</dbReference>
<organism evidence="7 8">
    <name type="scientific">Steccherinum ochraceum</name>
    <dbReference type="NCBI Taxonomy" id="92696"/>
    <lineage>
        <taxon>Eukaryota</taxon>
        <taxon>Fungi</taxon>
        <taxon>Dikarya</taxon>
        <taxon>Basidiomycota</taxon>
        <taxon>Agaricomycotina</taxon>
        <taxon>Agaricomycetes</taxon>
        <taxon>Polyporales</taxon>
        <taxon>Steccherinaceae</taxon>
        <taxon>Steccherinum</taxon>
    </lineage>
</organism>
<keyword evidence="8" id="KW-1185">Reference proteome</keyword>
<dbReference type="InterPro" id="IPR051681">
    <property type="entry name" value="Ser/Thr_Kinases-Pseudokinases"/>
</dbReference>
<keyword evidence="3" id="KW-0418">Kinase</keyword>
<dbReference type="AlphaFoldDB" id="A0A4R0RDB4"/>
<dbReference type="InterPro" id="IPR001245">
    <property type="entry name" value="Ser-Thr/Tyr_kinase_cat_dom"/>
</dbReference>
<dbReference type="GO" id="GO:0005524">
    <property type="term" value="F:ATP binding"/>
    <property type="evidence" value="ECO:0007669"/>
    <property type="project" value="UniProtKB-KW"/>
</dbReference>
<keyword evidence="1" id="KW-0808">Transferase</keyword>